<accession>A0A3P7J8T3</accession>
<name>A0A3P7J8T3_STRVU</name>
<dbReference type="EMBL" id="UYYB01114648">
    <property type="protein sequence ID" value="VDM81811.1"/>
    <property type="molecule type" value="Genomic_DNA"/>
</dbReference>
<sequence length="86" mass="9892">MPHRLVWLVSVRNRGSNVSAFCGALARKRLADVQVRHRDAILFTPAQDLPNGLTNIVISIPRMWFREMGKDHRLPDVPMMFCYEGD</sequence>
<dbReference type="OrthoDB" id="5815226at2759"/>
<reference evidence="1 2" key="1">
    <citation type="submission" date="2018-11" db="EMBL/GenBank/DDBJ databases">
        <authorList>
            <consortium name="Pathogen Informatics"/>
        </authorList>
    </citation>
    <scope>NUCLEOTIDE SEQUENCE [LARGE SCALE GENOMIC DNA]</scope>
</reference>
<evidence type="ECO:0000313" key="2">
    <source>
        <dbReference type="Proteomes" id="UP000270094"/>
    </source>
</evidence>
<proteinExistence type="predicted"/>
<keyword evidence="2" id="KW-1185">Reference proteome</keyword>
<dbReference type="AlphaFoldDB" id="A0A3P7J8T3"/>
<protein>
    <submittedName>
        <fullName evidence="1">Uncharacterized protein</fullName>
    </submittedName>
</protein>
<dbReference type="Proteomes" id="UP000270094">
    <property type="component" value="Unassembled WGS sequence"/>
</dbReference>
<gene>
    <name evidence="1" type="ORF">SVUK_LOCUS16809</name>
</gene>
<evidence type="ECO:0000313" key="1">
    <source>
        <dbReference type="EMBL" id="VDM81811.1"/>
    </source>
</evidence>
<organism evidence="1 2">
    <name type="scientific">Strongylus vulgaris</name>
    <name type="common">Blood worm</name>
    <dbReference type="NCBI Taxonomy" id="40348"/>
    <lineage>
        <taxon>Eukaryota</taxon>
        <taxon>Metazoa</taxon>
        <taxon>Ecdysozoa</taxon>
        <taxon>Nematoda</taxon>
        <taxon>Chromadorea</taxon>
        <taxon>Rhabditida</taxon>
        <taxon>Rhabditina</taxon>
        <taxon>Rhabditomorpha</taxon>
        <taxon>Strongyloidea</taxon>
        <taxon>Strongylidae</taxon>
        <taxon>Strongylus</taxon>
    </lineage>
</organism>